<gene>
    <name evidence="1" type="ORF">BV25DRAFT_1841833</name>
</gene>
<reference evidence="1" key="2">
    <citation type="journal article" date="2022" name="New Phytol.">
        <title>Evolutionary transition to the ectomycorrhizal habit in the genomes of a hyperdiverse lineage of mushroom-forming fungi.</title>
        <authorList>
            <person name="Looney B."/>
            <person name="Miyauchi S."/>
            <person name="Morin E."/>
            <person name="Drula E."/>
            <person name="Courty P.E."/>
            <person name="Kohler A."/>
            <person name="Kuo A."/>
            <person name="LaButti K."/>
            <person name="Pangilinan J."/>
            <person name="Lipzen A."/>
            <person name="Riley R."/>
            <person name="Andreopoulos W."/>
            <person name="He G."/>
            <person name="Johnson J."/>
            <person name="Nolan M."/>
            <person name="Tritt A."/>
            <person name="Barry K.W."/>
            <person name="Grigoriev I.V."/>
            <person name="Nagy L.G."/>
            <person name="Hibbett D."/>
            <person name="Henrissat B."/>
            <person name="Matheny P.B."/>
            <person name="Labbe J."/>
            <person name="Martin F.M."/>
        </authorList>
    </citation>
    <scope>NUCLEOTIDE SEQUENCE</scope>
    <source>
        <strain evidence="1">HHB10654</strain>
    </source>
</reference>
<reference evidence="1" key="1">
    <citation type="submission" date="2021-03" db="EMBL/GenBank/DDBJ databases">
        <authorList>
            <consortium name="DOE Joint Genome Institute"/>
            <person name="Ahrendt S."/>
            <person name="Looney B.P."/>
            <person name="Miyauchi S."/>
            <person name="Morin E."/>
            <person name="Drula E."/>
            <person name="Courty P.E."/>
            <person name="Chicoki N."/>
            <person name="Fauchery L."/>
            <person name="Kohler A."/>
            <person name="Kuo A."/>
            <person name="Labutti K."/>
            <person name="Pangilinan J."/>
            <person name="Lipzen A."/>
            <person name="Riley R."/>
            <person name="Andreopoulos W."/>
            <person name="He G."/>
            <person name="Johnson J."/>
            <person name="Barry K.W."/>
            <person name="Grigoriev I.V."/>
            <person name="Nagy L."/>
            <person name="Hibbett D."/>
            <person name="Henrissat B."/>
            <person name="Matheny P.B."/>
            <person name="Labbe J."/>
            <person name="Martin F."/>
        </authorList>
    </citation>
    <scope>NUCLEOTIDE SEQUENCE</scope>
    <source>
        <strain evidence="1">HHB10654</strain>
    </source>
</reference>
<keyword evidence="2" id="KW-1185">Reference proteome</keyword>
<organism evidence="1 2">
    <name type="scientific">Artomyces pyxidatus</name>
    <dbReference type="NCBI Taxonomy" id="48021"/>
    <lineage>
        <taxon>Eukaryota</taxon>
        <taxon>Fungi</taxon>
        <taxon>Dikarya</taxon>
        <taxon>Basidiomycota</taxon>
        <taxon>Agaricomycotina</taxon>
        <taxon>Agaricomycetes</taxon>
        <taxon>Russulales</taxon>
        <taxon>Auriscalpiaceae</taxon>
        <taxon>Artomyces</taxon>
    </lineage>
</organism>
<evidence type="ECO:0000313" key="1">
    <source>
        <dbReference type="EMBL" id="KAI0057144.1"/>
    </source>
</evidence>
<comment type="caution">
    <text evidence="1">The sequence shown here is derived from an EMBL/GenBank/DDBJ whole genome shotgun (WGS) entry which is preliminary data.</text>
</comment>
<name>A0ACB8SKQ1_9AGAM</name>
<accession>A0ACB8SKQ1</accession>
<sequence length="520" mass="56918">MTGTFMTGPAGSVLGGGLLMYSIGIRRFSCFSRMICQITHSGIARELTTSSSIHPDSFLEQIPYRSAFLGAVTNVLSIRSHVSRLYGEDQPSSSDGTIRGVQIKIDRQDRLYRHSAQVLRVQPDTDPLWLPDLTTEGMKPWRPLFGIPTCQCPTSNEGGERGALRHVFEYTNYTWSIASSNGNVEENSSTETIISCEPGNIGRSSSTKVNMSTFKEKDQRLGVHTVECCGPKTQILINVASTSVPGHRVVGVGLFGVGVPSKQAVGYQGGRFIKSPLCMSLSTAHHERILNPSSRVLQRPALLFLGHESKEAVRRRRSRDVGQRWRNGPVQVNFGAFNSETFSMFALLTDVAVIDVTSTAQLHTYPHCHTACALGFVGIFHTSASVFVPTGAGYKACHGAQVVGFLDIGARQWLRRRCVKGWAVFPPYSTGARQVWDSADNSSREWLITCHELTVISRPWSPSHQIIFKHFVAPPVADSITPPCPACALQVITSAKPLPDLCSIPMVCSSLIGRPYTSRP</sequence>
<proteinExistence type="predicted"/>
<dbReference type="Proteomes" id="UP000814140">
    <property type="component" value="Unassembled WGS sequence"/>
</dbReference>
<protein>
    <submittedName>
        <fullName evidence="1">Uncharacterized protein</fullName>
    </submittedName>
</protein>
<dbReference type="EMBL" id="MU277251">
    <property type="protein sequence ID" value="KAI0057144.1"/>
    <property type="molecule type" value="Genomic_DNA"/>
</dbReference>
<evidence type="ECO:0000313" key="2">
    <source>
        <dbReference type="Proteomes" id="UP000814140"/>
    </source>
</evidence>